<feature type="chain" id="PRO_5029678757" evidence="1">
    <location>
        <begin position="21"/>
        <end position="1333"/>
    </location>
</feature>
<dbReference type="PANTHER" id="PTHR35580:SF1">
    <property type="entry name" value="PHYTASE-LIKE DOMAIN-CONTAINING PROTEIN"/>
    <property type="match status" value="1"/>
</dbReference>
<dbReference type="RefSeq" id="WP_163285060.1">
    <property type="nucleotide sequence ID" value="NZ_JAAGVY010000013.1"/>
</dbReference>
<dbReference type="SUPFAM" id="SSF49299">
    <property type="entry name" value="PKD domain"/>
    <property type="match status" value="1"/>
</dbReference>
<evidence type="ECO:0000256" key="1">
    <source>
        <dbReference type="SAM" id="SignalP"/>
    </source>
</evidence>
<dbReference type="InterPro" id="IPR057708">
    <property type="entry name" value="DUF7948"/>
</dbReference>
<keyword evidence="4" id="KW-1185">Reference proteome</keyword>
<organism evidence="3 4">
    <name type="scientific">Cryomorpha ignava</name>
    <dbReference type="NCBI Taxonomy" id="101383"/>
    <lineage>
        <taxon>Bacteria</taxon>
        <taxon>Pseudomonadati</taxon>
        <taxon>Bacteroidota</taxon>
        <taxon>Flavobacteriia</taxon>
        <taxon>Flavobacteriales</taxon>
        <taxon>Cryomorphaceae</taxon>
        <taxon>Cryomorpha</taxon>
    </lineage>
</organism>
<reference evidence="3 4" key="1">
    <citation type="submission" date="2020-02" db="EMBL/GenBank/DDBJ databases">
        <title>Out from the shadows clarifying the taxonomy of the family Cryomorphaceae and related taxa by utilizing the GTDB taxonomic framework.</title>
        <authorList>
            <person name="Bowman J.P."/>
        </authorList>
    </citation>
    <scope>NUCLEOTIDE SEQUENCE [LARGE SCALE GENOMIC DNA]</scope>
    <source>
        <strain evidence="3 4">QSSC 1-22</strain>
    </source>
</reference>
<feature type="domain" description="Ig-like" evidence="2">
    <location>
        <begin position="919"/>
        <end position="990"/>
    </location>
</feature>
<evidence type="ECO:0000313" key="4">
    <source>
        <dbReference type="Proteomes" id="UP000486602"/>
    </source>
</evidence>
<accession>A0A7K3WQ35</accession>
<feature type="signal peptide" evidence="1">
    <location>
        <begin position="1"/>
        <end position="20"/>
    </location>
</feature>
<dbReference type="PROSITE" id="PS50835">
    <property type="entry name" value="IG_LIKE"/>
    <property type="match status" value="1"/>
</dbReference>
<dbReference type="EMBL" id="JAAGVY010000013">
    <property type="protein sequence ID" value="NEN23666.1"/>
    <property type="molecule type" value="Genomic_DNA"/>
</dbReference>
<gene>
    <name evidence="3" type="ORF">G3O08_09145</name>
</gene>
<comment type="caution">
    <text evidence="3">The sequence shown here is derived from an EMBL/GenBank/DDBJ whole genome shotgun (WGS) entry which is preliminary data.</text>
</comment>
<proteinExistence type="predicted"/>
<dbReference type="Proteomes" id="UP000486602">
    <property type="component" value="Unassembled WGS sequence"/>
</dbReference>
<dbReference type="PANTHER" id="PTHR35580">
    <property type="entry name" value="CELL SURFACE GLYCOPROTEIN (S-LAYER PROTEIN)-LIKE PROTEIN"/>
    <property type="match status" value="1"/>
</dbReference>
<keyword evidence="1" id="KW-0732">Signal</keyword>
<protein>
    <submittedName>
        <fullName evidence="3">T9SS type B sorting domain-containing protein</fullName>
    </submittedName>
</protein>
<sequence length="1333" mass="143417">MRIYQLLLFVFVFAAANVSAQHRFIENGGQWNHAVKYRADIPGGKVYFESDRFTFDLYDVETTSAVFSAHSGNPNPMPPPEKLKCHAYQMIFKNASGLPSGEKAFDTDYNFYIGNDPTKWAGNLKAFEAVRYTEIYQGIDLKVYSNAVLKYDFILKPGASPGLIQIEYAGVKPKINSAGQLEISTSVGDVLESKPFAYQIINGNITKVECKYVLSRNILGFELGDYDPSRELIIDPELIFSTFSGSFADNFGYSATYDSQGFLYSGSSAFGTGYPVTIGAYQATWAGGEGQGSLTGTDIAITKYSLDGTSLIYSTYLGGAKDDLPHSLIVNDNNELYVYGTSGSANFPTTTNAFQTTFAGGTLFVPGGIGVSYQEGTDIIVSRLSANGGSLLSSTYLGGQGNDGINSATSLKKNYADEMRGEIEIDGDGNIIIGSHTYSDDFPVSESAFQTVKDVGQDGILVRMNPDLSEVLAATFFGGDGADAIYSIDATYDRRITVAGGTTSLNLPTSANAFQTEFGGIADGFIAVFNEDMQSLNAMTYYGSSAYDQIYFVERDDVGRPHIYGQTRAPDNTFIDNADYAIPNSGMLLSSFSDNLDSRTWSTVFGNGQNIPNLSPTAFSVDICNRIYLSGWGGPLVNGGVGGTNGLPITSDAIQATTDNNDFYFMVLEGDASALTFASFYGGNQSAEHVDGGTSRFDKSGKIYQAACAGCGSHDDWPAFPSNAYSPTNNSTNCNLGVVKIDFDLPLIFADFEAENFCLPDSIVLENTSTLYSGSNPNYQWLLPDGTFSFNENYTFHPGNSGTFEIALVVTDPDACNISDTIVKTVTVYPELEIMIADTLTSCTSTNFTVTANSQGSASSYQWATDPNFTTTISTDSSFTYNPDSDQTIYLLTSNGLCQSVDSIFLSPKPDLQISLSDTLLCAVQELPISVSLSGNVDAATFDWLPDDKIISGDSTQNIVLDASETVTLTASANTEYGCELTASIEITVNPISLETNSDTLACLGEPLMLSANSNGLAQSFLWSTDSDFGSLLNPSGDSTITVTPTSITYYYIKAVNGGCSLIDSIAVSLLSAGTSVSANQYICIGDTARITVSNDFPGNKLSHIWEPEEYILSGQGSTQILVLVNEPTTFTVISSTSQGCSVENSTTVYVSSLGSMAIEASADPENILEGGSSTLTALPAADFYNYQWSPPQTLASPNSRITTASPMVTTTYEVLIIDNGEFGTCLRRDSVTIYVFEAICGEPNIFIPNTFTPNSDGENDEVWVRGGNITDLEFSIFNRWGELVFKTTNQSIGWDGSYKGNLAEPAVYVFHLRARCGNGQEYFTKGNITLLR</sequence>
<dbReference type="Pfam" id="PF25778">
    <property type="entry name" value="DUF7948"/>
    <property type="match status" value="1"/>
</dbReference>
<dbReference type="CDD" id="cd00146">
    <property type="entry name" value="PKD"/>
    <property type="match status" value="1"/>
</dbReference>
<name>A0A7K3WQ35_9FLAO</name>
<dbReference type="SMART" id="SM00089">
    <property type="entry name" value="PKD"/>
    <property type="match status" value="2"/>
</dbReference>
<dbReference type="InterPro" id="IPR022409">
    <property type="entry name" value="PKD/Chitinase_dom"/>
</dbReference>
<dbReference type="InterPro" id="IPR052918">
    <property type="entry name" value="Motility_Chemotaxis_Reg"/>
</dbReference>
<dbReference type="InterPro" id="IPR007110">
    <property type="entry name" value="Ig-like_dom"/>
</dbReference>
<dbReference type="InterPro" id="IPR035986">
    <property type="entry name" value="PKD_dom_sf"/>
</dbReference>
<dbReference type="Gene3D" id="2.60.40.10">
    <property type="entry name" value="Immunoglobulins"/>
    <property type="match status" value="1"/>
</dbReference>
<dbReference type="Pfam" id="PF13585">
    <property type="entry name" value="CHU_C"/>
    <property type="match status" value="1"/>
</dbReference>
<dbReference type="NCBIfam" id="TIGR04131">
    <property type="entry name" value="Bac_Flav_CTERM"/>
    <property type="match status" value="1"/>
</dbReference>
<dbReference type="InterPro" id="IPR013783">
    <property type="entry name" value="Ig-like_fold"/>
</dbReference>
<dbReference type="InterPro" id="IPR026341">
    <property type="entry name" value="T9SS_type_B"/>
</dbReference>
<evidence type="ECO:0000259" key="2">
    <source>
        <dbReference type="PROSITE" id="PS50835"/>
    </source>
</evidence>
<evidence type="ECO:0000313" key="3">
    <source>
        <dbReference type="EMBL" id="NEN23666.1"/>
    </source>
</evidence>